<proteinExistence type="predicted"/>
<gene>
    <name evidence="2" type="ORF">X802_07130</name>
</gene>
<sequence>MWVLILGSKVDLQEKFLLFLLWLFFKVFPLLWDNILSGRWLRTVLIGRLFGIIVSGELILVKWEELTLKEGFNRMWIPEIWTFFVKLSKAFYNILPQTQNK</sequence>
<keyword evidence="1" id="KW-0472">Membrane</keyword>
<dbReference type="KEGG" id="tgy:X802_07130"/>
<dbReference type="Proteomes" id="UP000062043">
    <property type="component" value="Chromosome"/>
</dbReference>
<keyword evidence="3" id="KW-1185">Reference proteome</keyword>
<reference evidence="2 3" key="1">
    <citation type="submission" date="2014-01" db="EMBL/GenBank/DDBJ databases">
        <title>Genome sequencing of Thermococcus guaymasensis.</title>
        <authorList>
            <person name="Zhang X."/>
            <person name="Alvare G."/>
            <person name="Fristensky B."/>
            <person name="Chen L."/>
            <person name="Suen T."/>
            <person name="Chen Q."/>
            <person name="Ma K."/>
        </authorList>
    </citation>
    <scope>NUCLEOTIDE SEQUENCE [LARGE SCALE GENOMIC DNA]</scope>
    <source>
        <strain evidence="2 3">DSM 11113</strain>
    </source>
</reference>
<dbReference type="AlphaFoldDB" id="A0A0X1KNC2"/>
<evidence type="ECO:0000256" key="1">
    <source>
        <dbReference type="SAM" id="Phobius"/>
    </source>
</evidence>
<accession>A0A0X1KNC2</accession>
<evidence type="ECO:0000313" key="3">
    <source>
        <dbReference type="Proteomes" id="UP000062043"/>
    </source>
</evidence>
<feature type="transmembrane region" description="Helical" evidence="1">
    <location>
        <begin position="16"/>
        <end position="32"/>
    </location>
</feature>
<dbReference type="PATRIC" id="fig|1432656.3.peg.1383"/>
<feature type="transmembrane region" description="Helical" evidence="1">
    <location>
        <begin position="75"/>
        <end position="95"/>
    </location>
</feature>
<feature type="transmembrane region" description="Helical" evidence="1">
    <location>
        <begin position="44"/>
        <end position="63"/>
    </location>
</feature>
<protein>
    <submittedName>
        <fullName evidence="2">Uncharacterized protein</fullName>
    </submittedName>
</protein>
<name>A0A0X1KNC2_9EURY</name>
<dbReference type="EMBL" id="CP007140">
    <property type="protein sequence ID" value="AJC72759.1"/>
    <property type="molecule type" value="Genomic_DNA"/>
</dbReference>
<keyword evidence="1" id="KW-0812">Transmembrane</keyword>
<organism evidence="2 3">
    <name type="scientific">Thermococcus guaymasensis DSM 11113</name>
    <dbReference type="NCBI Taxonomy" id="1432656"/>
    <lineage>
        <taxon>Archaea</taxon>
        <taxon>Methanobacteriati</taxon>
        <taxon>Methanobacteriota</taxon>
        <taxon>Thermococci</taxon>
        <taxon>Thermococcales</taxon>
        <taxon>Thermococcaceae</taxon>
        <taxon>Thermococcus</taxon>
    </lineage>
</organism>
<dbReference type="STRING" id="1432656.X802_07130"/>
<keyword evidence="1" id="KW-1133">Transmembrane helix</keyword>
<evidence type="ECO:0000313" key="2">
    <source>
        <dbReference type="EMBL" id="AJC72759.1"/>
    </source>
</evidence>